<evidence type="ECO:0000313" key="2">
    <source>
        <dbReference type="Proteomes" id="UP000054564"/>
    </source>
</evidence>
<sequence>MSEGSIRTASEPQEHFEKDVGRILNNWPYRDCPTYNGYITFDVQRWLRRLSVLLKIRQAHPDIWHLVGFRLIEGDALRSLGVALLSDNPPSNWASFSLWANRLNSLGPDVVNTFNQSLVHRSCRMLCQHENEKAQSFYQRFLVWKANADYHDYIYDPATTFVNALSERYRPSITHQVALAKEHGTPMSFAAIVHSTISMDFMVFSPVISWPPAREERFY</sequence>
<name>A0A0L0V7A2_9BASI</name>
<proteinExistence type="predicted"/>
<dbReference type="Proteomes" id="UP000054564">
    <property type="component" value="Unassembled WGS sequence"/>
</dbReference>
<organism evidence="1 2">
    <name type="scientific">Puccinia striiformis f. sp. tritici PST-78</name>
    <dbReference type="NCBI Taxonomy" id="1165861"/>
    <lineage>
        <taxon>Eukaryota</taxon>
        <taxon>Fungi</taxon>
        <taxon>Dikarya</taxon>
        <taxon>Basidiomycota</taxon>
        <taxon>Pucciniomycotina</taxon>
        <taxon>Pucciniomycetes</taxon>
        <taxon>Pucciniales</taxon>
        <taxon>Pucciniaceae</taxon>
        <taxon>Puccinia</taxon>
    </lineage>
</organism>
<dbReference type="EMBL" id="AJIL01000104">
    <property type="protein sequence ID" value="KNE95056.1"/>
    <property type="molecule type" value="Genomic_DNA"/>
</dbReference>
<protein>
    <submittedName>
        <fullName evidence="1">Uncharacterized protein</fullName>
    </submittedName>
</protein>
<reference evidence="2" key="1">
    <citation type="submission" date="2014-03" db="EMBL/GenBank/DDBJ databases">
        <title>The Genome Sequence of Puccinia striiformis f. sp. tritici PST-78.</title>
        <authorList>
            <consortium name="The Broad Institute Genome Sequencing Platform"/>
            <person name="Cuomo C."/>
            <person name="Hulbert S."/>
            <person name="Chen X."/>
            <person name="Walker B."/>
            <person name="Young S.K."/>
            <person name="Zeng Q."/>
            <person name="Gargeya S."/>
            <person name="Fitzgerald M."/>
            <person name="Haas B."/>
            <person name="Abouelleil A."/>
            <person name="Alvarado L."/>
            <person name="Arachchi H.M."/>
            <person name="Berlin A.M."/>
            <person name="Chapman S.B."/>
            <person name="Goldberg J."/>
            <person name="Griggs A."/>
            <person name="Gujja S."/>
            <person name="Hansen M."/>
            <person name="Howarth C."/>
            <person name="Imamovic A."/>
            <person name="Larimer J."/>
            <person name="McCowan C."/>
            <person name="Montmayeur A."/>
            <person name="Murphy C."/>
            <person name="Neiman D."/>
            <person name="Pearson M."/>
            <person name="Priest M."/>
            <person name="Roberts A."/>
            <person name="Saif S."/>
            <person name="Shea T."/>
            <person name="Sisk P."/>
            <person name="Sykes S."/>
            <person name="Wortman J."/>
            <person name="Nusbaum C."/>
            <person name="Birren B."/>
        </authorList>
    </citation>
    <scope>NUCLEOTIDE SEQUENCE [LARGE SCALE GENOMIC DNA]</scope>
    <source>
        <strain evidence="2">race PST-78</strain>
    </source>
</reference>
<comment type="caution">
    <text evidence="1">The sequence shown here is derived from an EMBL/GenBank/DDBJ whole genome shotgun (WGS) entry which is preliminary data.</text>
</comment>
<gene>
    <name evidence="1" type="ORF">PSTG_11649</name>
</gene>
<evidence type="ECO:0000313" key="1">
    <source>
        <dbReference type="EMBL" id="KNE95056.1"/>
    </source>
</evidence>
<keyword evidence="2" id="KW-1185">Reference proteome</keyword>
<dbReference type="AlphaFoldDB" id="A0A0L0V7A2"/>
<accession>A0A0L0V7A2</accession>